<keyword evidence="5" id="KW-1185">Reference proteome</keyword>
<dbReference type="PIRSF" id="PIRSF005897">
    <property type="entry name" value="RR_PatA"/>
    <property type="match status" value="1"/>
</dbReference>
<dbReference type="AlphaFoldDB" id="A0A563W4Y0"/>
<dbReference type="InterPro" id="IPR001789">
    <property type="entry name" value="Sig_transdc_resp-reg_receiver"/>
</dbReference>
<evidence type="ECO:0000256" key="1">
    <source>
        <dbReference type="ARBA" id="ARBA00022553"/>
    </source>
</evidence>
<dbReference type="SMART" id="SM00448">
    <property type="entry name" value="REC"/>
    <property type="match status" value="1"/>
</dbReference>
<organism evidence="4 5">
    <name type="scientific">Hyella patelloides LEGE 07179</name>
    <dbReference type="NCBI Taxonomy" id="945734"/>
    <lineage>
        <taxon>Bacteria</taxon>
        <taxon>Bacillati</taxon>
        <taxon>Cyanobacteriota</taxon>
        <taxon>Cyanophyceae</taxon>
        <taxon>Pleurocapsales</taxon>
        <taxon>Hyellaceae</taxon>
        <taxon>Hyella</taxon>
    </lineage>
</organism>
<dbReference type="Pfam" id="PF14332">
    <property type="entry name" value="DUF4388"/>
    <property type="match status" value="1"/>
</dbReference>
<dbReference type="Gene3D" id="3.40.50.2300">
    <property type="match status" value="1"/>
</dbReference>
<dbReference type="Proteomes" id="UP000320055">
    <property type="component" value="Unassembled WGS sequence"/>
</dbReference>
<accession>A0A563W4Y0</accession>
<reference evidence="4 5" key="1">
    <citation type="submission" date="2019-01" db="EMBL/GenBank/DDBJ databases">
        <authorList>
            <person name="Brito A."/>
        </authorList>
    </citation>
    <scope>NUCLEOTIDE SEQUENCE [LARGE SCALE GENOMIC DNA]</scope>
    <source>
        <strain evidence="4">1</strain>
    </source>
</reference>
<name>A0A563W4Y0_9CYAN</name>
<keyword evidence="1 2" id="KW-0597">Phosphoprotein</keyword>
<dbReference type="PANTHER" id="PTHR44591:SF23">
    <property type="entry name" value="CHEY SUBFAMILY"/>
    <property type="match status" value="1"/>
</dbReference>
<evidence type="ECO:0000259" key="3">
    <source>
        <dbReference type="PROSITE" id="PS50110"/>
    </source>
</evidence>
<feature type="modified residue" description="4-aspartylphosphate" evidence="2">
    <location>
        <position position="318"/>
    </location>
</feature>
<dbReference type="SUPFAM" id="SSF52172">
    <property type="entry name" value="CheY-like"/>
    <property type="match status" value="1"/>
</dbReference>
<feature type="domain" description="Response regulatory" evidence="3">
    <location>
        <begin position="269"/>
        <end position="385"/>
    </location>
</feature>
<evidence type="ECO:0000313" key="4">
    <source>
        <dbReference type="EMBL" id="VEP18734.1"/>
    </source>
</evidence>
<dbReference type="PROSITE" id="PS50110">
    <property type="entry name" value="RESPONSE_REGULATORY"/>
    <property type="match status" value="1"/>
</dbReference>
<dbReference type="PANTHER" id="PTHR44591">
    <property type="entry name" value="STRESS RESPONSE REGULATOR PROTEIN 1"/>
    <property type="match status" value="1"/>
</dbReference>
<evidence type="ECO:0000313" key="5">
    <source>
        <dbReference type="Proteomes" id="UP000320055"/>
    </source>
</evidence>
<dbReference type="Pfam" id="PF00072">
    <property type="entry name" value="Response_reg"/>
    <property type="match status" value="1"/>
</dbReference>
<evidence type="ECO:0000256" key="2">
    <source>
        <dbReference type="PROSITE-ProRule" id="PRU00169"/>
    </source>
</evidence>
<proteinExistence type="predicted"/>
<dbReference type="InterPro" id="IPR011006">
    <property type="entry name" value="CheY-like_superfamily"/>
</dbReference>
<dbReference type="RefSeq" id="WP_144868218.1">
    <property type="nucleotide sequence ID" value="NZ_LR213847.1"/>
</dbReference>
<protein>
    <submittedName>
        <fullName evidence="4">Protein PatA</fullName>
    </submittedName>
</protein>
<sequence>MGNKYNSRLSNQLIFLKQKQFTGKVNVKDSSKIEWALYLCLGRLVWAEGGMHPHRAWKRLLDKYCPQVNEDNLQLDKTQEFECGDYYVLTVLLQKKFINREQATEFIKIRANEAMFDMLQSEAKNPLTITPKTASNSSFLTSGLQMSISLVNVEDVIVEAEQAWIIWREKGLQRFSPNLAPQMKQQERLREEVSGIVFQNFLRLLDGQRSLRDLAYRMNKDVRRLASSLMPYIQQELLELAKIDDIKLSYIETNSSTTKKRQEQINKPLIVCIDDSPQICNVMEQIITKAGYRFIGVKQALQAVPTLISAKPNLVFLDIGMPIVNGYEICSQIRRVSQIKHIPVVILTGNDGIVDRVRSKVVGANAFVSKPIEIEKIIQAIEDNIMSNSQAGESTQNMVTNPA</sequence>
<dbReference type="OrthoDB" id="524459at2"/>
<gene>
    <name evidence="4" type="ORF">H1P_890004</name>
</gene>
<dbReference type="InterPro" id="IPR050595">
    <property type="entry name" value="Bact_response_regulator"/>
</dbReference>
<dbReference type="InterPro" id="IPR025497">
    <property type="entry name" value="PatA-like_N"/>
</dbReference>
<dbReference type="GO" id="GO:0000160">
    <property type="term" value="P:phosphorelay signal transduction system"/>
    <property type="evidence" value="ECO:0007669"/>
    <property type="project" value="InterPro"/>
</dbReference>
<dbReference type="EMBL" id="CAACVJ010000697">
    <property type="protein sequence ID" value="VEP18734.1"/>
    <property type="molecule type" value="Genomic_DNA"/>
</dbReference>
<dbReference type="InterPro" id="IPR024186">
    <property type="entry name" value="Sig_transdc_resp-reg_PatA"/>
</dbReference>